<evidence type="ECO:0000313" key="2">
    <source>
        <dbReference type="WBParaSite" id="PS1159_v2.g11260.t1"/>
    </source>
</evidence>
<name>A0AC35EYA4_9BILA</name>
<protein>
    <submittedName>
        <fullName evidence="2">PDZ domain-containing protein</fullName>
    </submittedName>
</protein>
<sequence length="215" mass="23962">MVQYPSNGGGYRDLPNNAPPPRLCLIQKTDSSQEYGFNLHAEKKGQFIGAVDAGSPADLAGLKQGDRIFAVNGASIIGVPHKTVVSWIKSDPLKCEMLVISEDDYQWYAENNIPIDMSMPNIIRVCKEFYDIASVSSPSVSEKSSNTRHTVRIIKSYESPTAQRLYCTSIEVKSRSLDSSSLTSYSESTQSSMRSTPEQEFDKKVLFMLYFCLTF</sequence>
<proteinExistence type="predicted"/>
<dbReference type="Proteomes" id="UP000887580">
    <property type="component" value="Unplaced"/>
</dbReference>
<reference evidence="2" key="1">
    <citation type="submission" date="2022-11" db="UniProtKB">
        <authorList>
            <consortium name="WormBaseParasite"/>
        </authorList>
    </citation>
    <scope>IDENTIFICATION</scope>
</reference>
<dbReference type="WBParaSite" id="PS1159_v2.g11260.t1">
    <property type="protein sequence ID" value="PS1159_v2.g11260.t1"/>
    <property type="gene ID" value="PS1159_v2.g11260"/>
</dbReference>
<accession>A0AC35EYA4</accession>
<organism evidence="1 2">
    <name type="scientific">Panagrolaimus sp. PS1159</name>
    <dbReference type="NCBI Taxonomy" id="55785"/>
    <lineage>
        <taxon>Eukaryota</taxon>
        <taxon>Metazoa</taxon>
        <taxon>Ecdysozoa</taxon>
        <taxon>Nematoda</taxon>
        <taxon>Chromadorea</taxon>
        <taxon>Rhabditida</taxon>
        <taxon>Tylenchina</taxon>
        <taxon>Panagrolaimomorpha</taxon>
        <taxon>Panagrolaimoidea</taxon>
        <taxon>Panagrolaimidae</taxon>
        <taxon>Panagrolaimus</taxon>
    </lineage>
</organism>
<evidence type="ECO:0000313" key="1">
    <source>
        <dbReference type="Proteomes" id="UP000887580"/>
    </source>
</evidence>